<evidence type="ECO:0000313" key="3">
    <source>
        <dbReference type="Proteomes" id="UP000521943"/>
    </source>
</evidence>
<organism evidence="2 3">
    <name type="scientific">Ephemerocybe angulata</name>
    <dbReference type="NCBI Taxonomy" id="980116"/>
    <lineage>
        <taxon>Eukaryota</taxon>
        <taxon>Fungi</taxon>
        <taxon>Dikarya</taxon>
        <taxon>Basidiomycota</taxon>
        <taxon>Agaricomycotina</taxon>
        <taxon>Agaricomycetes</taxon>
        <taxon>Agaricomycetidae</taxon>
        <taxon>Agaricales</taxon>
        <taxon>Agaricineae</taxon>
        <taxon>Psathyrellaceae</taxon>
        <taxon>Ephemerocybe</taxon>
    </lineage>
</organism>
<dbReference type="Proteomes" id="UP000521943">
    <property type="component" value="Unassembled WGS sequence"/>
</dbReference>
<feature type="compositionally biased region" description="Polar residues" evidence="1">
    <location>
        <begin position="28"/>
        <end position="41"/>
    </location>
</feature>
<evidence type="ECO:0000256" key="1">
    <source>
        <dbReference type="SAM" id="MobiDB-lite"/>
    </source>
</evidence>
<evidence type="ECO:0000313" key="2">
    <source>
        <dbReference type="EMBL" id="KAF6752252.1"/>
    </source>
</evidence>
<feature type="compositionally biased region" description="Polar residues" evidence="1">
    <location>
        <begin position="11"/>
        <end position="20"/>
    </location>
</feature>
<comment type="caution">
    <text evidence="2">The sequence shown here is derived from an EMBL/GenBank/DDBJ whole genome shotgun (WGS) entry which is preliminary data.</text>
</comment>
<sequence length="66" mass="6989">MMHPNAPVTKQPESTSSPGSTPKPVVSKQPQRVEQMSVEQQPASRLRGGCIPCGDGGYCCIIPCCC</sequence>
<dbReference type="EMBL" id="JACGCI010000045">
    <property type="protein sequence ID" value="KAF6752252.1"/>
    <property type="molecule type" value="Genomic_DNA"/>
</dbReference>
<accession>A0A8H6M5L5</accession>
<name>A0A8H6M5L5_9AGAR</name>
<keyword evidence="3" id="KW-1185">Reference proteome</keyword>
<reference evidence="2 3" key="1">
    <citation type="submission" date="2020-07" db="EMBL/GenBank/DDBJ databases">
        <title>Comparative genomics of pyrophilous fungi reveals a link between fire events and developmental genes.</title>
        <authorList>
            <consortium name="DOE Joint Genome Institute"/>
            <person name="Steindorff A.S."/>
            <person name="Carver A."/>
            <person name="Calhoun S."/>
            <person name="Stillman K."/>
            <person name="Liu H."/>
            <person name="Lipzen A."/>
            <person name="Pangilinan J."/>
            <person name="Labutti K."/>
            <person name="Bruns T.D."/>
            <person name="Grigoriev I.V."/>
        </authorList>
    </citation>
    <scope>NUCLEOTIDE SEQUENCE [LARGE SCALE GENOMIC DNA]</scope>
    <source>
        <strain evidence="2 3">CBS 144469</strain>
    </source>
</reference>
<feature type="region of interest" description="Disordered" evidence="1">
    <location>
        <begin position="1"/>
        <end position="41"/>
    </location>
</feature>
<proteinExistence type="predicted"/>
<gene>
    <name evidence="2" type="ORF">DFP72DRAFT_1171775</name>
</gene>
<dbReference type="AlphaFoldDB" id="A0A8H6M5L5"/>
<protein>
    <submittedName>
        <fullName evidence="2">Uncharacterized protein</fullName>
    </submittedName>
</protein>
<dbReference type="OrthoDB" id="2798764at2759"/>